<evidence type="ECO:0000256" key="1">
    <source>
        <dbReference type="ARBA" id="ARBA00006866"/>
    </source>
</evidence>
<dbReference type="PROSITE" id="PS51789">
    <property type="entry name" value="RLR_CTR"/>
    <property type="match status" value="1"/>
</dbReference>
<comment type="catalytic activity">
    <reaction evidence="6">
        <text>ATP + H2O = ADP + phosphate + H(+)</text>
        <dbReference type="Rhea" id="RHEA:13065"/>
        <dbReference type="ChEBI" id="CHEBI:15377"/>
        <dbReference type="ChEBI" id="CHEBI:15378"/>
        <dbReference type="ChEBI" id="CHEBI:30616"/>
        <dbReference type="ChEBI" id="CHEBI:43474"/>
        <dbReference type="ChEBI" id="CHEBI:456216"/>
        <dbReference type="EC" id="3.6.4.13"/>
    </reaction>
    <physiologicalReaction direction="left-to-right" evidence="6">
        <dbReference type="Rhea" id="RHEA:13066"/>
    </physiologicalReaction>
</comment>
<dbReference type="Pfam" id="PF00270">
    <property type="entry name" value="DEAD"/>
    <property type="match status" value="1"/>
</dbReference>
<dbReference type="Gene3D" id="3.40.50.300">
    <property type="entry name" value="P-loop containing nucleotide triphosphate hydrolases"/>
    <property type="match status" value="2"/>
</dbReference>
<dbReference type="GO" id="GO:0003676">
    <property type="term" value="F:nucleic acid binding"/>
    <property type="evidence" value="ECO:0007669"/>
    <property type="project" value="InterPro"/>
</dbReference>
<dbReference type="Gene3D" id="1.20.1320.30">
    <property type="match status" value="1"/>
</dbReference>
<feature type="domain" description="RLR CTR" evidence="10">
    <location>
        <begin position="829"/>
        <end position="966"/>
    </location>
</feature>
<keyword evidence="4" id="KW-0067">ATP-binding</keyword>
<evidence type="ECO:0000256" key="6">
    <source>
        <dbReference type="ARBA" id="ARBA00049390"/>
    </source>
</evidence>
<evidence type="ECO:0000259" key="8">
    <source>
        <dbReference type="PROSITE" id="PS51192"/>
    </source>
</evidence>
<evidence type="ECO:0000259" key="9">
    <source>
        <dbReference type="PROSITE" id="PS51194"/>
    </source>
</evidence>
<sequence>MFDPYHKDWILLWKSDFYKIMSQERGYIAHLLDNVQKLDEYNLFAKAKIRHFNDFQSCFYVWAERFFPQYFTISIDRLKKNNPESMFFLYGISKDMMEHISNIFKKCKEIPGESTALRILINCLDCRRVKSYYEKVEAGNDYKKMLKFLDKILKEFGHNKQELNSEFLKYFFVYEYIAKKDPNVIWNDFLLMLFSFEGEYEILARTLDPIRSSKIVQDKLEGEKKLQDLIYNFDPAKCGNIEMIEFRPQDDYASYFKNSCATYLDMRNSYSLRDYQQELVVHARKGTNCIIMAPTGSGKTLCAVDIMLGHMSRRANEGENFRCVFIAPTGPLVAQQLNVILKYVGHAHTVTSLTKNSNDEKPVKNFLAHDVIVLTPQLFLNKLIAPKEEDRIYFSDLSLIVFDECHHCNSNHPYKQIMDLFRKIKNDFPKPQIVGLTASIGSGGKTSLEGCYQYYLEMAVNLNAERICVVSKTIESLKQIMNRPIDKVEEVEVKQIEIDGYLEEALTNIKNDLINADTSGGIEAHFEDHPLKNIARPEFLGKLSKLATYRTFVSNQRLSEYIDNVVKTLTHIYLIKEVAQLLPIKCVRMYCEEYKRNINMHMNSSVSKKILIRHIDELKEKILNAIKDKSNHIPQFSPIIPRLLLIIKSQLEENDKSRIIIFAPTRFIAVSLTFALMEVEEVRKLNMRPGYVISNASSKTFKQKSDEQKRVLESFRTGIINIICCTTIAEEGLDIDACNLVIKYNINGNEKTLIQRRGRARAHNAKSILLTCNSSHIEAEITNFQKELLMEDISKIFSTKSSKNMLKEIEDKREKMKEHEEFLFREKMMRRKNLLGKTYDICCNNCRGIFSHTTHVRKLGNHVILIDNNLFQHVHIDSSRFEKPGIFGNAVGDIYCAKCFKEDGRDINKKAKLGEIIYIEEHFYVKFILRNAAFKAKISENEYHQRTTWDAVENTLFIVERVSIDEVNAYNNVFEVANNEPYKKCCELSSVMCSKKINNRIWDIRELEELEKLQNIVD</sequence>
<dbReference type="InterPro" id="IPR027417">
    <property type="entry name" value="P-loop_NTPase"/>
</dbReference>
<dbReference type="GO" id="GO:0005737">
    <property type="term" value="C:cytoplasm"/>
    <property type="evidence" value="ECO:0007669"/>
    <property type="project" value="TreeGrafter"/>
</dbReference>
<dbReference type="SUPFAM" id="SSF52540">
    <property type="entry name" value="P-loop containing nucleoside triphosphate hydrolases"/>
    <property type="match status" value="2"/>
</dbReference>
<dbReference type="GO" id="GO:0003724">
    <property type="term" value="F:RNA helicase activity"/>
    <property type="evidence" value="ECO:0007669"/>
    <property type="project" value="UniProtKB-EC"/>
</dbReference>
<dbReference type="InterPro" id="IPR001650">
    <property type="entry name" value="Helicase_C-like"/>
</dbReference>
<dbReference type="SMART" id="SM00487">
    <property type="entry name" value="DEXDc"/>
    <property type="match status" value="1"/>
</dbReference>
<dbReference type="InterPro" id="IPR051363">
    <property type="entry name" value="RLR_Helicase"/>
</dbReference>
<dbReference type="GO" id="GO:0045087">
    <property type="term" value="P:innate immune response"/>
    <property type="evidence" value="ECO:0007669"/>
    <property type="project" value="UniProtKB-KW"/>
</dbReference>
<dbReference type="Pfam" id="PF00271">
    <property type="entry name" value="Helicase_C"/>
    <property type="match status" value="1"/>
</dbReference>
<evidence type="ECO:0000313" key="12">
    <source>
        <dbReference type="WBParaSite" id="PTRK_0000766000.1"/>
    </source>
</evidence>
<dbReference type="PROSITE" id="PS51192">
    <property type="entry name" value="HELICASE_ATP_BIND_1"/>
    <property type="match status" value="1"/>
</dbReference>
<dbReference type="PROSITE" id="PS51194">
    <property type="entry name" value="HELICASE_CTER"/>
    <property type="match status" value="1"/>
</dbReference>
<reference evidence="12" key="1">
    <citation type="submission" date="2017-02" db="UniProtKB">
        <authorList>
            <consortium name="WormBaseParasite"/>
        </authorList>
    </citation>
    <scope>IDENTIFICATION</scope>
</reference>
<evidence type="ECO:0000256" key="2">
    <source>
        <dbReference type="ARBA" id="ARBA00022588"/>
    </source>
</evidence>
<name>A0A0N4ZIA5_PARTI</name>
<keyword evidence="5" id="KW-0391">Immunity</keyword>
<accession>A0A0N4ZIA5</accession>
<feature type="domain" description="Helicase ATP-binding" evidence="8">
    <location>
        <begin position="280"/>
        <end position="458"/>
    </location>
</feature>
<dbReference type="SMART" id="SM00490">
    <property type="entry name" value="HELICc"/>
    <property type="match status" value="1"/>
</dbReference>
<dbReference type="Gene3D" id="2.170.150.30">
    <property type="entry name" value="RIG-I-like receptor, C-terminal regulatory domain"/>
    <property type="match status" value="1"/>
</dbReference>
<dbReference type="InterPro" id="IPR014001">
    <property type="entry name" value="Helicase_ATP-bd"/>
</dbReference>
<keyword evidence="7" id="KW-0175">Coiled coil</keyword>
<dbReference type="GO" id="GO:0005524">
    <property type="term" value="F:ATP binding"/>
    <property type="evidence" value="ECO:0007669"/>
    <property type="project" value="UniProtKB-KW"/>
</dbReference>
<protein>
    <submittedName>
        <fullName evidence="12">RNA helicase</fullName>
    </submittedName>
</protein>
<dbReference type="InterPro" id="IPR011545">
    <property type="entry name" value="DEAD/DEAH_box_helicase_dom"/>
</dbReference>
<dbReference type="AlphaFoldDB" id="A0A0N4ZIA5"/>
<organism evidence="11 12">
    <name type="scientific">Parastrongyloides trichosuri</name>
    <name type="common">Possum-specific nematode worm</name>
    <dbReference type="NCBI Taxonomy" id="131310"/>
    <lineage>
        <taxon>Eukaryota</taxon>
        <taxon>Metazoa</taxon>
        <taxon>Ecdysozoa</taxon>
        <taxon>Nematoda</taxon>
        <taxon>Chromadorea</taxon>
        <taxon>Rhabditida</taxon>
        <taxon>Tylenchina</taxon>
        <taxon>Panagrolaimomorpha</taxon>
        <taxon>Strongyloidoidea</taxon>
        <taxon>Strongyloididae</taxon>
        <taxon>Parastrongyloides</taxon>
    </lineage>
</organism>
<dbReference type="InterPro" id="IPR021673">
    <property type="entry name" value="RLR_CTR"/>
</dbReference>
<keyword evidence="3" id="KW-0547">Nucleotide-binding</keyword>
<dbReference type="WBParaSite" id="PTRK_0000766000.1">
    <property type="protein sequence ID" value="PTRK_0000766000.1"/>
    <property type="gene ID" value="PTRK_0000766000"/>
</dbReference>
<feature type="coiled-coil region" evidence="7">
    <location>
        <begin position="799"/>
        <end position="826"/>
    </location>
</feature>
<evidence type="ECO:0000259" key="10">
    <source>
        <dbReference type="PROSITE" id="PS51789"/>
    </source>
</evidence>
<evidence type="ECO:0000256" key="3">
    <source>
        <dbReference type="ARBA" id="ARBA00022741"/>
    </source>
</evidence>
<proteinExistence type="inferred from homology"/>
<dbReference type="PANTHER" id="PTHR14074">
    <property type="entry name" value="HELICASE WITH DEATH DOMAIN-RELATED"/>
    <property type="match status" value="1"/>
</dbReference>
<dbReference type="STRING" id="131310.A0A0N4ZIA5"/>
<dbReference type="InterPro" id="IPR038557">
    <property type="entry name" value="RLR_C_sf"/>
</dbReference>
<evidence type="ECO:0000256" key="7">
    <source>
        <dbReference type="SAM" id="Coils"/>
    </source>
</evidence>
<feature type="domain" description="Helicase C-terminal" evidence="9">
    <location>
        <begin position="639"/>
        <end position="810"/>
    </location>
</feature>
<keyword evidence="2" id="KW-0399">Innate immunity</keyword>
<keyword evidence="11" id="KW-1185">Reference proteome</keyword>
<evidence type="ECO:0000256" key="4">
    <source>
        <dbReference type="ARBA" id="ARBA00022840"/>
    </source>
</evidence>
<evidence type="ECO:0000313" key="11">
    <source>
        <dbReference type="Proteomes" id="UP000038045"/>
    </source>
</evidence>
<evidence type="ECO:0000256" key="5">
    <source>
        <dbReference type="ARBA" id="ARBA00022859"/>
    </source>
</evidence>
<dbReference type="Proteomes" id="UP000038045">
    <property type="component" value="Unplaced"/>
</dbReference>
<dbReference type="PANTHER" id="PTHR14074:SF16">
    <property type="entry name" value="ANTIVIRAL INNATE IMMUNE RESPONSE RECEPTOR RIG-I"/>
    <property type="match status" value="1"/>
</dbReference>
<comment type="similarity">
    <text evidence="1">Belongs to the helicase family. RLR subfamily.</text>
</comment>